<reference evidence="2 3" key="1">
    <citation type="submission" date="2015-11" db="EMBL/GenBank/DDBJ databases">
        <title>Genomic analysis of 38 Legionella species identifies large and diverse effector repertoires.</title>
        <authorList>
            <person name="Burstein D."/>
            <person name="Amaro F."/>
            <person name="Zusman T."/>
            <person name="Lifshitz Z."/>
            <person name="Cohen O."/>
            <person name="Gilbert J.A."/>
            <person name="Pupko T."/>
            <person name="Shuman H.A."/>
            <person name="Segal G."/>
        </authorList>
    </citation>
    <scope>NUCLEOTIDE SEQUENCE [LARGE SCALE GENOMIC DNA]</scope>
    <source>
        <strain evidence="2 3">ATCC 49506</strain>
    </source>
</reference>
<evidence type="ECO:0000313" key="3">
    <source>
        <dbReference type="Proteomes" id="UP000054725"/>
    </source>
</evidence>
<name>A0A0W0X1T2_9GAMM</name>
<keyword evidence="1" id="KW-1133">Transmembrane helix</keyword>
<keyword evidence="1" id="KW-0812">Transmembrane</keyword>
<dbReference type="AlphaFoldDB" id="A0A0W0X1T2"/>
<keyword evidence="1" id="KW-0472">Membrane</keyword>
<accession>A0A0W0X1T2</accession>
<dbReference type="EMBL" id="LNYO01000007">
    <property type="protein sequence ID" value="KTD38558.1"/>
    <property type="molecule type" value="Genomic_DNA"/>
</dbReference>
<comment type="caution">
    <text evidence="2">The sequence shown here is derived from an EMBL/GenBank/DDBJ whole genome shotgun (WGS) entry which is preliminary data.</text>
</comment>
<evidence type="ECO:0000256" key="1">
    <source>
        <dbReference type="SAM" id="Phobius"/>
    </source>
</evidence>
<evidence type="ECO:0000313" key="2">
    <source>
        <dbReference type="EMBL" id="KTD38558.1"/>
    </source>
</evidence>
<keyword evidence="3" id="KW-1185">Reference proteome</keyword>
<dbReference type="STRING" id="45070.Lnau_0546"/>
<sequence length="66" mass="7382">MNFGKKHTEHLLDKTKDALDEFGDQVKDRTHKIVHKVHDEPIPSLLIAIGVGVILSGLLLSKLSKR</sequence>
<dbReference type="PATRIC" id="fig|45070.6.peg.576"/>
<dbReference type="OrthoDB" id="9956099at2"/>
<organism evidence="2 3">
    <name type="scientific">Legionella nautarum</name>
    <dbReference type="NCBI Taxonomy" id="45070"/>
    <lineage>
        <taxon>Bacteria</taxon>
        <taxon>Pseudomonadati</taxon>
        <taxon>Pseudomonadota</taxon>
        <taxon>Gammaproteobacteria</taxon>
        <taxon>Legionellales</taxon>
        <taxon>Legionellaceae</taxon>
        <taxon>Legionella</taxon>
    </lineage>
</organism>
<dbReference type="Proteomes" id="UP000054725">
    <property type="component" value="Unassembled WGS sequence"/>
</dbReference>
<feature type="transmembrane region" description="Helical" evidence="1">
    <location>
        <begin position="42"/>
        <end position="60"/>
    </location>
</feature>
<protein>
    <recommendedName>
        <fullName evidence="4">DUF883 domain-containing protein</fullName>
    </recommendedName>
</protein>
<dbReference type="RefSeq" id="WP_058503624.1">
    <property type="nucleotide sequence ID" value="NZ_CAAAIF010000005.1"/>
</dbReference>
<gene>
    <name evidence="2" type="ORF">Lnau_0546</name>
</gene>
<evidence type="ECO:0008006" key="4">
    <source>
        <dbReference type="Google" id="ProtNLM"/>
    </source>
</evidence>
<proteinExistence type="predicted"/>